<name>A0A510K379_9FUSO</name>
<dbReference type="AlphaFoldDB" id="A0A510K379"/>
<dbReference type="STRING" id="1122173.GCA_000482505_02539"/>
<evidence type="ECO:0000313" key="3">
    <source>
        <dbReference type="EMBL" id="BBM53299.1"/>
    </source>
</evidence>
<reference evidence="3 4" key="2">
    <citation type="submission" date="2019-07" db="EMBL/GenBank/DDBJ databases">
        <title>Complete Genome Sequence of Leptotrichia trevisanii Strain JMUB3935.</title>
        <authorList>
            <person name="Watanabe S."/>
            <person name="Cui L."/>
        </authorList>
    </citation>
    <scope>NUCLEOTIDE SEQUENCE [LARGE SCALE GENOMIC DNA]</scope>
    <source>
        <strain evidence="3 4">JMUB3935</strain>
    </source>
</reference>
<dbReference type="EMBL" id="AP019831">
    <property type="protein sequence ID" value="BBM46128.1"/>
    <property type="molecule type" value="Genomic_DNA"/>
</dbReference>
<sequence>MKKILLGITVIMCCLNLCAKSNEVIKINNTSRQVVADKVEDNLENVLNFNQANIISSEALKKMNSSTYKIIYRKEKNGEYKYTLEKLSNFDNNKNLKVFVNGTEDNLDSAVKKAINQNMTSSDKKKVDDGGTFETILIYSE</sequence>
<evidence type="ECO:0000313" key="2">
    <source>
        <dbReference type="EMBL" id="BBM46128.1"/>
    </source>
</evidence>
<dbReference type="EMBL" id="AP019840">
    <property type="protein sequence ID" value="BBM53299.1"/>
    <property type="molecule type" value="Genomic_DNA"/>
</dbReference>
<evidence type="ECO:0000313" key="5">
    <source>
        <dbReference type="Proteomes" id="UP000422644"/>
    </source>
</evidence>
<feature type="signal peptide" evidence="1">
    <location>
        <begin position="1"/>
        <end position="19"/>
    </location>
</feature>
<evidence type="ECO:0000313" key="4">
    <source>
        <dbReference type="Proteomes" id="UP000321378"/>
    </source>
</evidence>
<dbReference type="Proteomes" id="UP000422644">
    <property type="component" value="Chromosome"/>
</dbReference>
<keyword evidence="1" id="KW-0732">Signal</keyword>
<dbReference type="RefSeq" id="WP_026748836.1">
    <property type="nucleotide sequence ID" value="NZ_AP019831.1"/>
</dbReference>
<keyword evidence="5" id="KW-1185">Reference proteome</keyword>
<organism evidence="2 5">
    <name type="scientific">Leptotrichia trevisanii</name>
    <dbReference type="NCBI Taxonomy" id="109328"/>
    <lineage>
        <taxon>Bacteria</taxon>
        <taxon>Fusobacteriati</taxon>
        <taxon>Fusobacteriota</taxon>
        <taxon>Fusobacteriia</taxon>
        <taxon>Fusobacteriales</taxon>
        <taxon>Leptotrichiaceae</taxon>
        <taxon>Leptotrichia</taxon>
    </lineage>
</organism>
<reference evidence="2 5" key="1">
    <citation type="submission" date="2019-07" db="EMBL/GenBank/DDBJ databases">
        <title>Complete Genome Sequence of Leptotrichia trevisanii Strain JMUB3870.</title>
        <authorList>
            <person name="Watanabe S."/>
            <person name="Cui L."/>
        </authorList>
    </citation>
    <scope>NUCLEOTIDE SEQUENCE [LARGE SCALE GENOMIC DNA]</scope>
    <source>
        <strain evidence="2 5">JMUB3870</strain>
    </source>
</reference>
<accession>A0A510K379</accession>
<protein>
    <submittedName>
        <fullName evidence="2">Uncharacterized protein</fullName>
    </submittedName>
</protein>
<evidence type="ECO:0000256" key="1">
    <source>
        <dbReference type="SAM" id="SignalP"/>
    </source>
</evidence>
<proteinExistence type="predicted"/>
<gene>
    <name evidence="2" type="ORF">JMUB3870_2255</name>
    <name evidence="3" type="ORF">JMUB3935_2286</name>
</gene>
<dbReference type="Proteomes" id="UP000321378">
    <property type="component" value="Chromosome"/>
</dbReference>
<feature type="chain" id="PRO_5044617021" evidence="1">
    <location>
        <begin position="20"/>
        <end position="141"/>
    </location>
</feature>